<dbReference type="RefSeq" id="WP_207541899.1">
    <property type="nucleotide sequence ID" value="NZ_JAFNAA010000006.1"/>
</dbReference>
<protein>
    <submittedName>
        <fullName evidence="1">Toxin</fullName>
    </submittedName>
</protein>
<dbReference type="InterPro" id="IPR009610">
    <property type="entry name" value="CbtA_toxin"/>
</dbReference>
<sequence>MPTQSLTQARLSPITEWQIVLTQLLKTHYGLALNDTPFSDEQTIRTSIHAGLTLSEALNSLVDKYNLQRIDQVAFYCDPTPYISAYDIQRARRSTGLAASH</sequence>
<name>A0A8I1W4X0_PLESH</name>
<organism evidence="1 2">
    <name type="scientific">Plesiomonas shigelloides</name>
    <name type="common">Aeromonas shigelloides</name>
    <dbReference type="NCBI Taxonomy" id="703"/>
    <lineage>
        <taxon>Bacteria</taxon>
        <taxon>Pseudomonadati</taxon>
        <taxon>Pseudomonadota</taxon>
        <taxon>Gammaproteobacteria</taxon>
        <taxon>Enterobacterales</taxon>
        <taxon>Enterobacteriaceae</taxon>
        <taxon>Plesiomonas</taxon>
    </lineage>
</organism>
<evidence type="ECO:0000313" key="2">
    <source>
        <dbReference type="Proteomes" id="UP000664658"/>
    </source>
</evidence>
<evidence type="ECO:0000313" key="1">
    <source>
        <dbReference type="EMBL" id="MBO1107954.1"/>
    </source>
</evidence>
<dbReference type="Pfam" id="PF06755">
    <property type="entry name" value="CbtA_toxin"/>
    <property type="match status" value="1"/>
</dbReference>
<dbReference type="EMBL" id="JAFNAA010000006">
    <property type="protein sequence ID" value="MBO1107954.1"/>
    <property type="molecule type" value="Genomic_DNA"/>
</dbReference>
<accession>A0A8I1W4X0</accession>
<proteinExistence type="predicted"/>
<dbReference type="AlphaFoldDB" id="A0A8I1W4X0"/>
<gene>
    <name evidence="1" type="ORF">J2R62_06930</name>
</gene>
<comment type="caution">
    <text evidence="1">The sequence shown here is derived from an EMBL/GenBank/DDBJ whole genome shotgun (WGS) entry which is preliminary data.</text>
</comment>
<dbReference type="Proteomes" id="UP000664658">
    <property type="component" value="Unassembled WGS sequence"/>
</dbReference>
<reference evidence="1" key="1">
    <citation type="submission" date="2021-03" db="EMBL/GenBank/DDBJ databases">
        <title>Plesiomonas shigelloides zfcc0051, isolated from zebrafish feces.</title>
        <authorList>
            <person name="Vanderhoek Z."/>
            <person name="Gaulke C."/>
        </authorList>
    </citation>
    <scope>NUCLEOTIDE SEQUENCE</scope>
    <source>
        <strain evidence="1">Zfcc0051</strain>
    </source>
</reference>